<gene>
    <name evidence="1" type="ORF">CDAR_456471</name>
</gene>
<keyword evidence="2" id="KW-1185">Reference proteome</keyword>
<evidence type="ECO:0000313" key="2">
    <source>
        <dbReference type="Proteomes" id="UP001054837"/>
    </source>
</evidence>
<name>A0AAV4NYS3_9ARAC</name>
<dbReference type="Proteomes" id="UP001054837">
    <property type="component" value="Unassembled WGS sequence"/>
</dbReference>
<dbReference type="EMBL" id="BPLQ01002220">
    <property type="protein sequence ID" value="GIX90082.1"/>
    <property type="molecule type" value="Genomic_DNA"/>
</dbReference>
<dbReference type="AlphaFoldDB" id="A0AAV4NYS3"/>
<sequence>MWRKFEGSGNLTVVVRDQDRFRLAAAVVGKSVDATKYREVCKGGGGEDRSLVVGQPLGLFQAGPSLHLMGCVAHVTRGSPNGIILGTRLDDWRFNEAQGLMGLDDRFRWNANRYFQSIMIVT</sequence>
<reference evidence="1 2" key="1">
    <citation type="submission" date="2021-06" db="EMBL/GenBank/DDBJ databases">
        <title>Caerostris darwini draft genome.</title>
        <authorList>
            <person name="Kono N."/>
            <person name="Arakawa K."/>
        </authorList>
    </citation>
    <scope>NUCLEOTIDE SEQUENCE [LARGE SCALE GENOMIC DNA]</scope>
</reference>
<accession>A0AAV4NYS3</accession>
<evidence type="ECO:0000313" key="1">
    <source>
        <dbReference type="EMBL" id="GIX90082.1"/>
    </source>
</evidence>
<comment type="caution">
    <text evidence="1">The sequence shown here is derived from an EMBL/GenBank/DDBJ whole genome shotgun (WGS) entry which is preliminary data.</text>
</comment>
<proteinExistence type="predicted"/>
<organism evidence="1 2">
    <name type="scientific">Caerostris darwini</name>
    <dbReference type="NCBI Taxonomy" id="1538125"/>
    <lineage>
        <taxon>Eukaryota</taxon>
        <taxon>Metazoa</taxon>
        <taxon>Ecdysozoa</taxon>
        <taxon>Arthropoda</taxon>
        <taxon>Chelicerata</taxon>
        <taxon>Arachnida</taxon>
        <taxon>Araneae</taxon>
        <taxon>Araneomorphae</taxon>
        <taxon>Entelegynae</taxon>
        <taxon>Araneoidea</taxon>
        <taxon>Araneidae</taxon>
        <taxon>Caerostris</taxon>
    </lineage>
</organism>
<protein>
    <submittedName>
        <fullName evidence="1">Uncharacterized protein</fullName>
    </submittedName>
</protein>